<dbReference type="EMBL" id="DRFO01000030">
    <property type="protein sequence ID" value="HDZ57391.1"/>
    <property type="molecule type" value="Genomic_DNA"/>
</dbReference>
<dbReference type="AlphaFoldDB" id="A0A7V1FSU7"/>
<dbReference type="Proteomes" id="UP000885703">
    <property type="component" value="Unassembled WGS sequence"/>
</dbReference>
<dbReference type="Gene3D" id="3.40.50.1110">
    <property type="entry name" value="SGNH hydrolase"/>
    <property type="match status" value="1"/>
</dbReference>
<gene>
    <name evidence="3" type="ORF">ENH64_13085</name>
</gene>
<feature type="signal peptide" evidence="1">
    <location>
        <begin position="1"/>
        <end position="48"/>
    </location>
</feature>
<evidence type="ECO:0000313" key="3">
    <source>
        <dbReference type="EMBL" id="HDZ57391.1"/>
    </source>
</evidence>
<evidence type="ECO:0000256" key="1">
    <source>
        <dbReference type="SAM" id="SignalP"/>
    </source>
</evidence>
<keyword evidence="1" id="KW-0732">Signal</keyword>
<dbReference type="GO" id="GO:0016788">
    <property type="term" value="F:hydrolase activity, acting on ester bonds"/>
    <property type="evidence" value="ECO:0007669"/>
    <property type="project" value="UniProtKB-ARBA"/>
</dbReference>
<keyword evidence="3" id="KW-0378">Hydrolase</keyword>
<dbReference type="InterPro" id="IPR036514">
    <property type="entry name" value="SGNH_hydro_sf"/>
</dbReference>
<dbReference type="Pfam" id="PF13472">
    <property type="entry name" value="Lipase_GDSL_2"/>
    <property type="match status" value="1"/>
</dbReference>
<organism evidence="3">
    <name type="scientific">Halopseudomonas xinjiangensis</name>
    <dbReference type="NCBI Taxonomy" id="487184"/>
    <lineage>
        <taxon>Bacteria</taxon>
        <taxon>Pseudomonadati</taxon>
        <taxon>Pseudomonadota</taxon>
        <taxon>Gammaproteobacteria</taxon>
        <taxon>Pseudomonadales</taxon>
        <taxon>Pseudomonadaceae</taxon>
        <taxon>Halopseudomonas</taxon>
    </lineage>
</organism>
<name>A0A7V1FSU7_9GAMM</name>
<feature type="chain" id="PRO_5031281761" evidence="1">
    <location>
        <begin position="49"/>
        <end position="247"/>
    </location>
</feature>
<dbReference type="InterPro" id="IPR013830">
    <property type="entry name" value="SGNH_hydro"/>
</dbReference>
<proteinExistence type="predicted"/>
<evidence type="ECO:0000259" key="2">
    <source>
        <dbReference type="Pfam" id="PF13472"/>
    </source>
</evidence>
<protein>
    <submittedName>
        <fullName evidence="3">SGNH/GDSL hydrolase family protein</fullName>
    </submittedName>
</protein>
<dbReference type="SUPFAM" id="SSF52266">
    <property type="entry name" value="SGNH hydrolase"/>
    <property type="match status" value="1"/>
</dbReference>
<sequence>MSHRGFVAVPRMASQQQRGYAMSVLNKLKHAALALLALALMSAGTANAINPPVTTSADTLILGDSVFALSGDIHQYLQEDLNETITSRARSGCQMLGGNIICSRRYAVPEQYANAPKTGINTLIFNGGGNDIQFSNCRPSLSACMPLLQNLEDEIAELAQQMQADGIENIVFLGYYNAVGDAEELREINEYSMDLKARTYPGLGITFVDVRQAFQGNEARYIANDGIHPTAEGSRVLADLILEHLAD</sequence>
<dbReference type="CDD" id="cd00229">
    <property type="entry name" value="SGNH_hydrolase"/>
    <property type="match status" value="1"/>
</dbReference>
<comment type="caution">
    <text evidence="3">The sequence shown here is derived from an EMBL/GenBank/DDBJ whole genome shotgun (WGS) entry which is preliminary data.</text>
</comment>
<accession>A0A7V1FSU7</accession>
<reference evidence="3" key="1">
    <citation type="journal article" date="2020" name="mSystems">
        <title>Genome- and Community-Level Interaction Insights into Carbon Utilization and Element Cycling Functions of Hydrothermarchaeota in Hydrothermal Sediment.</title>
        <authorList>
            <person name="Zhou Z."/>
            <person name="Liu Y."/>
            <person name="Xu W."/>
            <person name="Pan J."/>
            <person name="Luo Z.H."/>
            <person name="Li M."/>
        </authorList>
    </citation>
    <scope>NUCLEOTIDE SEQUENCE [LARGE SCALE GENOMIC DNA]</scope>
    <source>
        <strain evidence="3">HyVt-324</strain>
    </source>
</reference>
<feature type="domain" description="SGNH hydrolase-type esterase" evidence="2">
    <location>
        <begin position="62"/>
        <end position="235"/>
    </location>
</feature>